<dbReference type="GO" id="GO:0016020">
    <property type="term" value="C:membrane"/>
    <property type="evidence" value="ECO:0007669"/>
    <property type="project" value="InterPro"/>
</dbReference>
<evidence type="ECO:0000256" key="1">
    <source>
        <dbReference type="SAM" id="MobiDB-lite"/>
    </source>
</evidence>
<reference evidence="3" key="1">
    <citation type="submission" date="2025-08" db="UniProtKB">
        <authorList>
            <consortium name="Ensembl"/>
        </authorList>
    </citation>
    <scope>IDENTIFICATION</scope>
</reference>
<dbReference type="InterPro" id="IPR009079">
    <property type="entry name" value="4_helix_cytokine-like_core"/>
</dbReference>
<evidence type="ECO:0000313" key="3">
    <source>
        <dbReference type="Ensembl" id="ENSGMOP00000013774.2"/>
    </source>
</evidence>
<reference evidence="3" key="2">
    <citation type="submission" date="2025-09" db="UniProtKB">
        <authorList>
            <consortium name="Ensembl"/>
        </authorList>
    </citation>
    <scope>IDENTIFICATION</scope>
</reference>
<dbReference type="GO" id="GO:0005615">
    <property type="term" value="C:extracellular space"/>
    <property type="evidence" value="ECO:0007669"/>
    <property type="project" value="TreeGrafter"/>
</dbReference>
<protein>
    <recommendedName>
        <fullName evidence="5">Colony stimulating factor 1b (macrophage)</fullName>
    </recommendedName>
</protein>
<dbReference type="PANTHER" id="PTHR10058">
    <property type="entry name" value="MACROPHAGE COLONY STIMULATING FACTOR"/>
    <property type="match status" value="1"/>
</dbReference>
<feature type="chain" id="PRO_5034647748" description="Colony stimulating factor 1b (macrophage)" evidence="2">
    <location>
        <begin position="19"/>
        <end position="262"/>
    </location>
</feature>
<dbReference type="AlphaFoldDB" id="A0A8C4ZG33"/>
<dbReference type="Proteomes" id="UP000694546">
    <property type="component" value="Chromosome 13"/>
</dbReference>
<sequence length="262" mass="29108">LTLHLCFLLPLLMSLAWGLPGPCRHSVTKHHLLSLSRLMDNQLENGCSIVYAFTERQNLSEVCYVKAAFPHILELLNTHFNYAKNSDNRRYVSTLRRVIFNLYSQGCVPEINEEIEDSPVSFTRVLCSSPKEALQKARGVVELYAVLLRQRSSPLDWSCQEEYAVPYSPEAVSVRVPVLMDETDGQADKDLMYRSEASTTGPSVLSENASVSPALGLADGQRTFSSGETTTHGWAKGTMEAKDFDSQHQYDTVTQAGGSPQT</sequence>
<evidence type="ECO:0000256" key="2">
    <source>
        <dbReference type="SAM" id="SignalP"/>
    </source>
</evidence>
<dbReference type="FunFam" id="1.20.1250.10:FF:000056">
    <property type="entry name" value="Colony-stimulating factor 1b (macrophage)"/>
    <property type="match status" value="1"/>
</dbReference>
<dbReference type="Gene3D" id="1.20.1250.10">
    <property type="match status" value="1"/>
</dbReference>
<feature type="compositionally biased region" description="Polar residues" evidence="1">
    <location>
        <begin position="222"/>
        <end position="232"/>
    </location>
</feature>
<dbReference type="Pfam" id="PF05337">
    <property type="entry name" value="CSF-1"/>
    <property type="match status" value="1"/>
</dbReference>
<keyword evidence="4" id="KW-1185">Reference proteome</keyword>
<dbReference type="SUPFAM" id="SSF47266">
    <property type="entry name" value="4-helical cytokines"/>
    <property type="match status" value="1"/>
</dbReference>
<dbReference type="GO" id="GO:0008083">
    <property type="term" value="F:growth factor activity"/>
    <property type="evidence" value="ECO:0007669"/>
    <property type="project" value="InterPro"/>
</dbReference>
<dbReference type="Ensembl" id="ENSGMOT00000014136.2">
    <property type="protein sequence ID" value="ENSGMOP00000013774.2"/>
    <property type="gene ID" value="ENSGMOG00000012867.2"/>
</dbReference>
<name>A0A8C4ZG33_GADMO</name>
<proteinExistence type="predicted"/>
<dbReference type="GO" id="GO:0005125">
    <property type="term" value="F:cytokine activity"/>
    <property type="evidence" value="ECO:0007669"/>
    <property type="project" value="InterPro"/>
</dbReference>
<dbReference type="PANTHER" id="PTHR10058:SF0">
    <property type="entry name" value="MACROPHAGE COLONY-STIMULATING FACTOR 1"/>
    <property type="match status" value="1"/>
</dbReference>
<evidence type="ECO:0000313" key="4">
    <source>
        <dbReference type="Proteomes" id="UP000694546"/>
    </source>
</evidence>
<feature type="compositionally biased region" description="Polar residues" evidence="1">
    <location>
        <begin position="249"/>
        <end position="262"/>
    </location>
</feature>
<organism evidence="3 4">
    <name type="scientific">Gadus morhua</name>
    <name type="common">Atlantic cod</name>
    <dbReference type="NCBI Taxonomy" id="8049"/>
    <lineage>
        <taxon>Eukaryota</taxon>
        <taxon>Metazoa</taxon>
        <taxon>Chordata</taxon>
        <taxon>Craniata</taxon>
        <taxon>Vertebrata</taxon>
        <taxon>Euteleostomi</taxon>
        <taxon>Actinopterygii</taxon>
        <taxon>Neopterygii</taxon>
        <taxon>Teleostei</taxon>
        <taxon>Neoteleostei</taxon>
        <taxon>Acanthomorphata</taxon>
        <taxon>Zeiogadaria</taxon>
        <taxon>Gadariae</taxon>
        <taxon>Gadiformes</taxon>
        <taxon>Gadoidei</taxon>
        <taxon>Gadidae</taxon>
        <taxon>Gadus</taxon>
    </lineage>
</organism>
<feature type="compositionally biased region" description="Basic and acidic residues" evidence="1">
    <location>
        <begin position="239"/>
        <end position="248"/>
    </location>
</feature>
<dbReference type="InterPro" id="IPR008001">
    <property type="entry name" value="MCSF-1"/>
</dbReference>
<feature type="region of interest" description="Disordered" evidence="1">
    <location>
        <begin position="217"/>
        <end position="262"/>
    </location>
</feature>
<evidence type="ECO:0008006" key="5">
    <source>
        <dbReference type="Google" id="ProtNLM"/>
    </source>
</evidence>
<keyword evidence="2" id="KW-0732">Signal</keyword>
<accession>A0A8C4ZG33</accession>
<feature type="signal peptide" evidence="2">
    <location>
        <begin position="1"/>
        <end position="18"/>
    </location>
</feature>
<dbReference type="GeneTree" id="ENSGT00390000015805"/>